<dbReference type="Proteomes" id="UP000023152">
    <property type="component" value="Unassembled WGS sequence"/>
</dbReference>
<dbReference type="EMBL" id="ASPP01018753">
    <property type="protein sequence ID" value="ETO15847.1"/>
    <property type="molecule type" value="Genomic_DNA"/>
</dbReference>
<evidence type="ECO:0000313" key="3">
    <source>
        <dbReference type="Proteomes" id="UP000023152"/>
    </source>
</evidence>
<sequence length="280" mass="32806">MLKIIFDDVKWIELFFLRVMKGVFKNFLATRIVLSFDEEQITFDDDYYNNNIGGTHFLQFSPLKNKEKKAETLICVYKYIQGSEEYYKYKLLDISKNRDGDIAERQEGARKCGGGNENTAPRVSLECEDEGQRGAEKSDDLQRNELPAKYKRRTESMAKFRKEKLEQAMDTFNKMNEQSCQMVVHARSTQAIVGEFKNKNALDKTKQIKCQQLLGDILNGSFCMYNTYWQYLIELDLATRDHNNTVITFGVRTDHRLLTFSQMNDMCWPRPNLWIMLPLS</sequence>
<organism evidence="2 3">
    <name type="scientific">Reticulomyxa filosa</name>
    <dbReference type="NCBI Taxonomy" id="46433"/>
    <lineage>
        <taxon>Eukaryota</taxon>
        <taxon>Sar</taxon>
        <taxon>Rhizaria</taxon>
        <taxon>Retaria</taxon>
        <taxon>Foraminifera</taxon>
        <taxon>Monothalamids</taxon>
        <taxon>Reticulomyxidae</taxon>
        <taxon>Reticulomyxa</taxon>
    </lineage>
</organism>
<accession>X6MQY3</accession>
<reference evidence="2 3" key="1">
    <citation type="journal article" date="2013" name="Curr. Biol.">
        <title>The Genome of the Foraminiferan Reticulomyxa filosa.</title>
        <authorList>
            <person name="Glockner G."/>
            <person name="Hulsmann N."/>
            <person name="Schleicher M."/>
            <person name="Noegel A.A."/>
            <person name="Eichinger L."/>
            <person name="Gallinger C."/>
            <person name="Pawlowski J."/>
            <person name="Sierra R."/>
            <person name="Euteneuer U."/>
            <person name="Pillet L."/>
            <person name="Moustafa A."/>
            <person name="Platzer M."/>
            <person name="Groth M."/>
            <person name="Szafranski K."/>
            <person name="Schliwa M."/>
        </authorList>
    </citation>
    <scope>NUCLEOTIDE SEQUENCE [LARGE SCALE GENOMIC DNA]</scope>
</reference>
<gene>
    <name evidence="2" type="ORF">RFI_21517</name>
</gene>
<dbReference type="AlphaFoldDB" id="X6MQY3"/>
<evidence type="ECO:0000256" key="1">
    <source>
        <dbReference type="SAM" id="MobiDB-lite"/>
    </source>
</evidence>
<feature type="compositionally biased region" description="Basic and acidic residues" evidence="1">
    <location>
        <begin position="130"/>
        <end position="146"/>
    </location>
</feature>
<feature type="region of interest" description="Disordered" evidence="1">
    <location>
        <begin position="105"/>
        <end position="146"/>
    </location>
</feature>
<evidence type="ECO:0000313" key="2">
    <source>
        <dbReference type="EMBL" id="ETO15847.1"/>
    </source>
</evidence>
<name>X6MQY3_RETFI</name>
<proteinExistence type="predicted"/>
<protein>
    <submittedName>
        <fullName evidence="2">Uncharacterized protein</fullName>
    </submittedName>
</protein>
<keyword evidence="3" id="KW-1185">Reference proteome</keyword>
<comment type="caution">
    <text evidence="2">The sequence shown here is derived from an EMBL/GenBank/DDBJ whole genome shotgun (WGS) entry which is preliminary data.</text>
</comment>